<keyword evidence="3" id="KW-0328">Glycosyltransferase</keyword>
<comment type="subcellular location">
    <subcellularLocation>
        <location evidence="1">Cell membrane</location>
        <topology evidence="1">Multi-pass membrane protein</topology>
    </subcellularLocation>
</comment>
<dbReference type="PANTHER" id="PTHR33908:SF3">
    <property type="entry name" value="UNDECAPRENYL PHOSPHATE-ALPHA-4-AMINO-4-DEOXY-L-ARABINOSE ARABINOSYL TRANSFERASE"/>
    <property type="match status" value="1"/>
</dbReference>
<feature type="transmembrane region" description="Helical" evidence="8">
    <location>
        <begin position="232"/>
        <end position="251"/>
    </location>
</feature>
<dbReference type="GO" id="GO:0016763">
    <property type="term" value="F:pentosyltransferase activity"/>
    <property type="evidence" value="ECO:0007669"/>
    <property type="project" value="TreeGrafter"/>
</dbReference>
<evidence type="ECO:0000313" key="11">
    <source>
        <dbReference type="EMBL" id="EWC63350.1"/>
    </source>
</evidence>
<evidence type="ECO:0000259" key="9">
    <source>
        <dbReference type="Pfam" id="PF13231"/>
    </source>
</evidence>
<dbReference type="PANTHER" id="PTHR33908">
    <property type="entry name" value="MANNOSYLTRANSFERASE YKCB-RELATED"/>
    <property type="match status" value="1"/>
</dbReference>
<dbReference type="GO" id="GO:0005886">
    <property type="term" value="C:plasma membrane"/>
    <property type="evidence" value="ECO:0007669"/>
    <property type="project" value="UniProtKB-SubCell"/>
</dbReference>
<sequence>MTTTTTTTTSEPRHAAPAAPAVAAQVPAARRGWERPALIGLLAVTAALYLWDLSASGWANDFYAAAAQAGTQSWKALFFGSLDAGNTITVDKPPAALWLMALSGRVFGFSSWSMLLPQALCGIGSVWLLHNAVRRWSGPVAGLIAGAALALTPVAALMFKFNNPDALLVLLMVAGGYCVVRATEGASWRWLALAGVAIGFAFLAKTLQAFLVLPAFGLVYLVAAPTGLGRRLLHLLGAVAALVVSAGWFVVVTDLWPADSRPYVGGSTDNTELDLALGYNGLGRIFGGSGNGGGGGGGGGMGTAFGGDTGLGRMFGAAFGSEVSWLLPSALIALVAGLWFTRRAPRTDRARAGLLLWGGWMVVTALVFSYMEGTIHPYYTVALAPGVAGVIGIGTRELWRGRDHLGARVVLAAVVAVGAGWGFVLLEHDAQWLPWLRWVVAALGVLSATAIAVGAHRFARAAVPVALVALLAGGGATTAYAVATATTAHSGSIPASGPASAGGGGAFGGGGGPGGGQEVSAELVRALRATTGTWAAASTGSMGAGSLQLASGRPVIPIGGFNGGDPAPTLAQFQRYVAEGQVRYYIAGGQGRGIGGPGGSDDIATWVQENFTRTSIGGQTVYDLAAPLG</sequence>
<evidence type="ECO:0000259" key="10">
    <source>
        <dbReference type="Pfam" id="PF24878"/>
    </source>
</evidence>
<dbReference type="Pfam" id="PF24878">
    <property type="entry name" value="YkcB_C"/>
    <property type="match status" value="1"/>
</dbReference>
<keyword evidence="2" id="KW-1003">Cell membrane</keyword>
<keyword evidence="5 8" id="KW-0812">Transmembrane</keyword>
<feature type="transmembrane region" description="Helical" evidence="8">
    <location>
        <begin position="352"/>
        <end position="371"/>
    </location>
</feature>
<accession>W7IR11</accession>
<dbReference type="PATRIC" id="fig|909613.9.peg.1362"/>
<keyword evidence="7 8" id="KW-0472">Membrane</keyword>
<dbReference type="InterPro" id="IPR056785">
    <property type="entry name" value="YkcA/B-like_C"/>
</dbReference>
<dbReference type="GO" id="GO:0009103">
    <property type="term" value="P:lipopolysaccharide biosynthetic process"/>
    <property type="evidence" value="ECO:0007669"/>
    <property type="project" value="UniProtKB-ARBA"/>
</dbReference>
<gene>
    <name evidence="11" type="ORF">UO65_1348</name>
</gene>
<feature type="transmembrane region" description="Helical" evidence="8">
    <location>
        <begin position="190"/>
        <end position="220"/>
    </location>
</feature>
<evidence type="ECO:0000256" key="5">
    <source>
        <dbReference type="ARBA" id="ARBA00022692"/>
    </source>
</evidence>
<evidence type="ECO:0000313" key="12">
    <source>
        <dbReference type="Proteomes" id="UP000019277"/>
    </source>
</evidence>
<feature type="domain" description="Putative mannosyltransferase YkcA/B-like C-terminal" evidence="10">
    <location>
        <begin position="529"/>
        <end position="610"/>
    </location>
</feature>
<feature type="transmembrane region" description="Helical" evidence="8">
    <location>
        <begin position="323"/>
        <end position="340"/>
    </location>
</feature>
<dbReference type="InterPro" id="IPR038731">
    <property type="entry name" value="RgtA/B/C-like"/>
</dbReference>
<dbReference type="GO" id="GO:0010041">
    <property type="term" value="P:response to iron(III) ion"/>
    <property type="evidence" value="ECO:0007669"/>
    <property type="project" value="TreeGrafter"/>
</dbReference>
<keyword evidence="4 11" id="KW-0808">Transferase</keyword>
<comment type="caution">
    <text evidence="11">The sequence shown here is derived from an EMBL/GenBank/DDBJ whole genome shotgun (WGS) entry which is preliminary data.</text>
</comment>
<reference evidence="11 12" key="1">
    <citation type="journal article" date="2014" name="Genome Announc.">
        <title>Draft Genome Sequence of the Antitrypanosomally Active Sponge-Associated Bacterium Actinokineospora sp. Strain EG49.</title>
        <authorList>
            <person name="Harjes J."/>
            <person name="Ryu T."/>
            <person name="Abdelmohsen U.R."/>
            <person name="Moitinho-Silva L."/>
            <person name="Horn H."/>
            <person name="Ravasi T."/>
            <person name="Hentschel U."/>
        </authorList>
    </citation>
    <scope>NUCLEOTIDE SEQUENCE [LARGE SCALE GENOMIC DNA]</scope>
    <source>
        <strain evidence="11 12">EG49</strain>
    </source>
</reference>
<feature type="transmembrane region" description="Helical" evidence="8">
    <location>
        <begin position="462"/>
        <end position="483"/>
    </location>
</feature>
<evidence type="ECO:0000256" key="1">
    <source>
        <dbReference type="ARBA" id="ARBA00004651"/>
    </source>
</evidence>
<dbReference type="STRING" id="909613.UO65_1348"/>
<dbReference type="RefSeq" id="WP_035279762.1">
    <property type="nucleotide sequence ID" value="NZ_AYXG01000048.1"/>
</dbReference>
<feature type="domain" description="Glycosyltransferase RgtA/B/C/D-like" evidence="9">
    <location>
        <begin position="91"/>
        <end position="245"/>
    </location>
</feature>
<evidence type="ECO:0000256" key="3">
    <source>
        <dbReference type="ARBA" id="ARBA00022676"/>
    </source>
</evidence>
<evidence type="ECO:0000256" key="4">
    <source>
        <dbReference type="ARBA" id="ARBA00022679"/>
    </source>
</evidence>
<organism evidence="11 12">
    <name type="scientific">Actinokineospora spheciospongiae</name>
    <dbReference type="NCBI Taxonomy" id="909613"/>
    <lineage>
        <taxon>Bacteria</taxon>
        <taxon>Bacillati</taxon>
        <taxon>Actinomycetota</taxon>
        <taxon>Actinomycetes</taxon>
        <taxon>Pseudonocardiales</taxon>
        <taxon>Pseudonocardiaceae</taxon>
        <taxon>Actinokineospora</taxon>
    </lineage>
</organism>
<keyword evidence="6 8" id="KW-1133">Transmembrane helix</keyword>
<dbReference type="Pfam" id="PF13231">
    <property type="entry name" value="PMT_2"/>
    <property type="match status" value="1"/>
</dbReference>
<evidence type="ECO:0000256" key="7">
    <source>
        <dbReference type="ARBA" id="ARBA00023136"/>
    </source>
</evidence>
<feature type="transmembrane region" description="Helical" evidence="8">
    <location>
        <begin position="435"/>
        <end position="455"/>
    </location>
</feature>
<feature type="transmembrane region" description="Helical" evidence="8">
    <location>
        <begin position="405"/>
        <end position="423"/>
    </location>
</feature>
<evidence type="ECO:0000256" key="6">
    <source>
        <dbReference type="ARBA" id="ARBA00022989"/>
    </source>
</evidence>
<keyword evidence="12" id="KW-1185">Reference proteome</keyword>
<dbReference type="Proteomes" id="UP000019277">
    <property type="component" value="Unassembled WGS sequence"/>
</dbReference>
<feature type="transmembrane region" description="Helical" evidence="8">
    <location>
        <begin position="140"/>
        <end position="159"/>
    </location>
</feature>
<feature type="transmembrane region" description="Helical" evidence="8">
    <location>
        <begin position="377"/>
        <end position="393"/>
    </location>
</feature>
<dbReference type="OrthoDB" id="5241882at2"/>
<dbReference type="eggNOG" id="COG1807">
    <property type="taxonomic scope" value="Bacteria"/>
</dbReference>
<protein>
    <submittedName>
        <fullName evidence="11">4-amino-4-deoxy-L-arabinose transferase and related glycosyltransferases of PMT family</fullName>
    </submittedName>
</protein>
<dbReference type="AlphaFoldDB" id="W7IR11"/>
<feature type="transmembrane region" description="Helical" evidence="8">
    <location>
        <begin position="166"/>
        <end position="184"/>
    </location>
</feature>
<evidence type="ECO:0000256" key="8">
    <source>
        <dbReference type="SAM" id="Phobius"/>
    </source>
</evidence>
<name>W7IR11_9PSEU</name>
<evidence type="ECO:0000256" key="2">
    <source>
        <dbReference type="ARBA" id="ARBA00022475"/>
    </source>
</evidence>
<dbReference type="EMBL" id="AYXG01000048">
    <property type="protein sequence ID" value="EWC63350.1"/>
    <property type="molecule type" value="Genomic_DNA"/>
</dbReference>
<proteinExistence type="predicted"/>
<dbReference type="InterPro" id="IPR050297">
    <property type="entry name" value="LipidA_mod_glycosyltrf_83"/>
</dbReference>
<feature type="transmembrane region" description="Helical" evidence="8">
    <location>
        <begin position="106"/>
        <end position="128"/>
    </location>
</feature>